<evidence type="ECO:0000313" key="2">
    <source>
        <dbReference type="Proteomes" id="UP001459277"/>
    </source>
</evidence>
<organism evidence="1 2">
    <name type="scientific">Lithocarpus litseifolius</name>
    <dbReference type="NCBI Taxonomy" id="425828"/>
    <lineage>
        <taxon>Eukaryota</taxon>
        <taxon>Viridiplantae</taxon>
        <taxon>Streptophyta</taxon>
        <taxon>Embryophyta</taxon>
        <taxon>Tracheophyta</taxon>
        <taxon>Spermatophyta</taxon>
        <taxon>Magnoliopsida</taxon>
        <taxon>eudicotyledons</taxon>
        <taxon>Gunneridae</taxon>
        <taxon>Pentapetalae</taxon>
        <taxon>rosids</taxon>
        <taxon>fabids</taxon>
        <taxon>Fagales</taxon>
        <taxon>Fagaceae</taxon>
        <taxon>Lithocarpus</taxon>
    </lineage>
</organism>
<keyword evidence="2" id="KW-1185">Reference proteome</keyword>
<dbReference type="Proteomes" id="UP001459277">
    <property type="component" value="Unassembled WGS sequence"/>
</dbReference>
<name>A0AAW2DN21_9ROSI</name>
<sequence>MPSPSRLSSPIFPSFFVLHPSHADDVIQPKLGHYLDRRRHDETKTDDTEATNGVEYARRNGEEMWIGKASPTQLQSILQACSGPSVLQQGRQVHAKVIVSGYTYSNNNGLLGAKLLGMYVLCGSFVDAKNVFYKLELRVGHGINELWLYSCGACFKVSIGKPNYSELICNATPSDKLLGILILPSLGL</sequence>
<dbReference type="AlphaFoldDB" id="A0AAW2DN21"/>
<proteinExistence type="predicted"/>
<reference evidence="1 2" key="1">
    <citation type="submission" date="2024-01" db="EMBL/GenBank/DDBJ databases">
        <title>A telomere-to-telomere, gap-free genome of sweet tea (Lithocarpus litseifolius).</title>
        <authorList>
            <person name="Zhou J."/>
        </authorList>
    </citation>
    <scope>NUCLEOTIDE SEQUENCE [LARGE SCALE GENOMIC DNA]</scope>
    <source>
        <strain evidence="1">Zhou-2022a</strain>
        <tissue evidence="1">Leaf</tissue>
    </source>
</reference>
<comment type="caution">
    <text evidence="1">The sequence shown here is derived from an EMBL/GenBank/DDBJ whole genome shotgun (WGS) entry which is preliminary data.</text>
</comment>
<dbReference type="EMBL" id="JAZDWU010000002">
    <property type="protein sequence ID" value="KAL0011982.1"/>
    <property type="molecule type" value="Genomic_DNA"/>
</dbReference>
<gene>
    <name evidence="1" type="ORF">SO802_007090</name>
</gene>
<protein>
    <submittedName>
        <fullName evidence="1">Uncharacterized protein</fullName>
    </submittedName>
</protein>
<evidence type="ECO:0000313" key="1">
    <source>
        <dbReference type="EMBL" id="KAL0011982.1"/>
    </source>
</evidence>
<accession>A0AAW2DN21</accession>